<dbReference type="InterPro" id="IPR045054">
    <property type="entry name" value="P4HA-like"/>
</dbReference>
<feature type="domain" description="Fe2OG dioxygenase" evidence="7">
    <location>
        <begin position="127"/>
        <end position="236"/>
    </location>
</feature>
<accession>A0A4S1WSL3</accession>
<evidence type="ECO:0000313" key="8">
    <source>
        <dbReference type="EMBL" id="TGX46043.1"/>
    </source>
</evidence>
<evidence type="ECO:0000256" key="5">
    <source>
        <dbReference type="ARBA" id="ARBA00023002"/>
    </source>
</evidence>
<evidence type="ECO:0000259" key="7">
    <source>
        <dbReference type="PROSITE" id="PS51471"/>
    </source>
</evidence>
<evidence type="ECO:0000256" key="2">
    <source>
        <dbReference type="ARBA" id="ARBA00022723"/>
    </source>
</evidence>
<dbReference type="GO" id="GO:0005506">
    <property type="term" value="F:iron ion binding"/>
    <property type="evidence" value="ECO:0007669"/>
    <property type="project" value="InterPro"/>
</dbReference>
<comment type="cofactor">
    <cofactor evidence="1">
        <name>L-ascorbate</name>
        <dbReference type="ChEBI" id="CHEBI:38290"/>
    </cofactor>
</comment>
<keyword evidence="9" id="KW-1185">Reference proteome</keyword>
<dbReference type="PROSITE" id="PS51471">
    <property type="entry name" value="FE2OG_OXY"/>
    <property type="match status" value="1"/>
</dbReference>
<gene>
    <name evidence="8" type="ORF">E5A74_02400</name>
</gene>
<dbReference type="SMART" id="SM00702">
    <property type="entry name" value="P4Hc"/>
    <property type="match status" value="1"/>
</dbReference>
<evidence type="ECO:0000256" key="3">
    <source>
        <dbReference type="ARBA" id="ARBA00022896"/>
    </source>
</evidence>
<dbReference type="PANTHER" id="PTHR10869">
    <property type="entry name" value="PROLYL 4-HYDROXYLASE ALPHA SUBUNIT"/>
    <property type="match status" value="1"/>
</dbReference>
<keyword evidence="2" id="KW-0479">Metal-binding</keyword>
<dbReference type="OrthoDB" id="269774at2"/>
<proteinExistence type="predicted"/>
<keyword evidence="6" id="KW-0408">Iron</keyword>
<dbReference type="GO" id="GO:0004656">
    <property type="term" value="F:procollagen-proline 4-dioxygenase activity"/>
    <property type="evidence" value="ECO:0007669"/>
    <property type="project" value="TreeGrafter"/>
</dbReference>
<keyword evidence="3" id="KW-0847">Vitamin C</keyword>
<evidence type="ECO:0000256" key="1">
    <source>
        <dbReference type="ARBA" id="ARBA00001961"/>
    </source>
</evidence>
<dbReference type="InterPro" id="IPR005123">
    <property type="entry name" value="Oxoglu/Fe-dep_dioxygenase_dom"/>
</dbReference>
<dbReference type="PANTHER" id="PTHR10869:SF246">
    <property type="entry name" value="TRANSMEMBRANE PROLYL 4-HYDROXYLASE"/>
    <property type="match status" value="1"/>
</dbReference>
<comment type="caution">
    <text evidence="8">The sequence shown here is derived from an EMBL/GenBank/DDBJ whole genome shotgun (WGS) entry which is preliminary data.</text>
</comment>
<evidence type="ECO:0000313" key="9">
    <source>
        <dbReference type="Proteomes" id="UP000309848"/>
    </source>
</evidence>
<dbReference type="GO" id="GO:0031418">
    <property type="term" value="F:L-ascorbic acid binding"/>
    <property type="evidence" value="ECO:0007669"/>
    <property type="project" value="UniProtKB-KW"/>
</dbReference>
<dbReference type="Gene3D" id="2.60.120.620">
    <property type="entry name" value="q2cbj1_9rhob like domain"/>
    <property type="match status" value="1"/>
</dbReference>
<keyword evidence="4" id="KW-0223">Dioxygenase</keyword>
<evidence type="ECO:0000256" key="4">
    <source>
        <dbReference type="ARBA" id="ARBA00022964"/>
    </source>
</evidence>
<name>A0A4S1WSL3_9SPHN</name>
<dbReference type="Pfam" id="PF13640">
    <property type="entry name" value="2OG-FeII_Oxy_3"/>
    <property type="match status" value="1"/>
</dbReference>
<dbReference type="AlphaFoldDB" id="A0A4S1WSL3"/>
<keyword evidence="5" id="KW-0560">Oxidoreductase</keyword>
<sequence>MLANRAAARNFARVSKNRNDGRISGGPSPIRARIGRDVAAQLDTNPNVRRAKVETAQMYTYPGFLSDAECDALIALIDSNSRPSTLLAVSEDPDYRTSHSSDLYRWSPEILTIDQRIAHLLGIPDENAETLQGQRYAVNQQFRAHCDYFHESSDYWPKMKETGGQRTWTAMAYLNDVPEGGATWFPRAGIRFKPKRGLLVIWNNMMPDGTPNYDTLHEGMRVIEGTKYIVTKWFREGAWIRDHVPTYVPGGIETASS</sequence>
<dbReference type="EMBL" id="SRXU01000001">
    <property type="protein sequence ID" value="TGX46043.1"/>
    <property type="molecule type" value="Genomic_DNA"/>
</dbReference>
<dbReference type="InterPro" id="IPR006620">
    <property type="entry name" value="Pro_4_hyd_alph"/>
</dbReference>
<dbReference type="InterPro" id="IPR044862">
    <property type="entry name" value="Pro_4_hyd_alph_FE2OG_OXY"/>
</dbReference>
<dbReference type="Proteomes" id="UP000309848">
    <property type="component" value="Unassembled WGS sequence"/>
</dbReference>
<reference evidence="8 9" key="1">
    <citation type="submission" date="2019-04" db="EMBL/GenBank/DDBJ databases">
        <title>Sphingomonas psychrotolerans sp. nov., isolated from soil in the Tianshan Mountains, Xinjiang, China.</title>
        <authorList>
            <person name="Luo Y."/>
            <person name="Sheng H."/>
        </authorList>
    </citation>
    <scope>NUCLEOTIDE SEQUENCE [LARGE SCALE GENOMIC DNA]</scope>
    <source>
        <strain evidence="8 9">KIS18-15</strain>
    </source>
</reference>
<organism evidence="8 9">
    <name type="scientific">Sphingomonas naasensis</name>
    <dbReference type="NCBI Taxonomy" id="1344951"/>
    <lineage>
        <taxon>Bacteria</taxon>
        <taxon>Pseudomonadati</taxon>
        <taxon>Pseudomonadota</taxon>
        <taxon>Alphaproteobacteria</taxon>
        <taxon>Sphingomonadales</taxon>
        <taxon>Sphingomonadaceae</taxon>
        <taxon>Sphingomonas</taxon>
    </lineage>
</organism>
<protein>
    <submittedName>
        <fullName evidence="8">Oxygenase</fullName>
    </submittedName>
</protein>
<evidence type="ECO:0000256" key="6">
    <source>
        <dbReference type="ARBA" id="ARBA00023004"/>
    </source>
</evidence>